<proteinExistence type="predicted"/>
<keyword evidence="3" id="KW-1185">Reference proteome</keyword>
<gene>
    <name evidence="2" type="ORF">GR138_12490</name>
</gene>
<comment type="caution">
    <text evidence="2">The sequence shown here is derived from an EMBL/GenBank/DDBJ whole genome shotgun (WGS) entry which is preliminary data.</text>
</comment>
<organism evidence="2 3">
    <name type="scientific">Shinella kummerowiae</name>
    <dbReference type="NCBI Taxonomy" id="417745"/>
    <lineage>
        <taxon>Bacteria</taxon>
        <taxon>Pseudomonadati</taxon>
        <taxon>Pseudomonadota</taxon>
        <taxon>Alphaproteobacteria</taxon>
        <taxon>Hyphomicrobiales</taxon>
        <taxon>Rhizobiaceae</taxon>
        <taxon>Shinella</taxon>
    </lineage>
</organism>
<feature type="region of interest" description="Disordered" evidence="1">
    <location>
        <begin position="94"/>
        <end position="114"/>
    </location>
</feature>
<dbReference type="Proteomes" id="UP000435802">
    <property type="component" value="Unassembled WGS sequence"/>
</dbReference>
<reference evidence="2 3" key="1">
    <citation type="submission" date="2019-12" db="EMBL/GenBank/DDBJ databases">
        <title>Shinella kummerowiae sp. nov., a symbiotic bacterium isolated from root nodules of the herbal legume Kummerowia stipulacea.</title>
        <authorList>
            <person name="Gao J."/>
        </authorList>
    </citation>
    <scope>NUCLEOTIDE SEQUENCE [LARGE SCALE GENOMIC DNA]</scope>
    <source>
        <strain evidence="2 3">CCBAU 25048</strain>
    </source>
</reference>
<evidence type="ECO:0000256" key="1">
    <source>
        <dbReference type="SAM" id="MobiDB-lite"/>
    </source>
</evidence>
<evidence type="ECO:0000313" key="3">
    <source>
        <dbReference type="Proteomes" id="UP000435802"/>
    </source>
</evidence>
<protein>
    <submittedName>
        <fullName evidence="2">Uncharacterized protein</fullName>
    </submittedName>
</protein>
<accession>A0A6N8SEJ3</accession>
<sequence>MMPDRRKTPQPAIDRSSLPVYQAAASEARFFHTCRLPQCRRARRCIGWHPEDARGPDVVDLMLPPCVTDEASFRRMGQALDEFNRYIQAAFAADCDSDDTQDGDEDSDDGADVWPFPAVVIPRHRRSRHGGRR</sequence>
<dbReference type="RefSeq" id="WP_160859561.1">
    <property type="nucleotide sequence ID" value="NZ_WUMK01000004.1"/>
</dbReference>
<dbReference type="EMBL" id="WUMK01000004">
    <property type="protein sequence ID" value="MXN46008.1"/>
    <property type="molecule type" value="Genomic_DNA"/>
</dbReference>
<feature type="compositionally biased region" description="Acidic residues" evidence="1">
    <location>
        <begin position="95"/>
        <end position="111"/>
    </location>
</feature>
<dbReference type="OrthoDB" id="8379670at2"/>
<evidence type="ECO:0000313" key="2">
    <source>
        <dbReference type="EMBL" id="MXN46008.1"/>
    </source>
</evidence>
<dbReference type="AlphaFoldDB" id="A0A6N8SEJ3"/>
<name>A0A6N8SEJ3_9HYPH</name>